<feature type="transmembrane region" description="Helical" evidence="1">
    <location>
        <begin position="83"/>
        <end position="100"/>
    </location>
</feature>
<dbReference type="AlphaFoldDB" id="A0A6N7S8K9"/>
<feature type="transmembrane region" description="Helical" evidence="1">
    <location>
        <begin position="291"/>
        <end position="310"/>
    </location>
</feature>
<name>A0A6N7S8K9_9FIRM</name>
<feature type="transmembrane region" description="Helical" evidence="1">
    <location>
        <begin position="21"/>
        <end position="38"/>
    </location>
</feature>
<evidence type="ECO:0000313" key="5">
    <source>
        <dbReference type="Proteomes" id="UP000480929"/>
    </source>
</evidence>
<feature type="transmembrane region" description="Helical" evidence="1">
    <location>
        <begin position="514"/>
        <end position="532"/>
    </location>
</feature>
<gene>
    <name evidence="3" type="ORF">GKD88_11285</name>
    <name evidence="2" type="ORF">GKE08_11485</name>
</gene>
<dbReference type="EMBL" id="WKPJ01000018">
    <property type="protein sequence ID" value="MSA89950.1"/>
    <property type="molecule type" value="Genomic_DNA"/>
</dbReference>
<dbReference type="EMBL" id="WKPI01000020">
    <property type="protein sequence ID" value="MSC33705.1"/>
    <property type="molecule type" value="Genomic_DNA"/>
</dbReference>
<dbReference type="Proteomes" id="UP000480929">
    <property type="component" value="Unassembled WGS sequence"/>
</dbReference>
<feature type="transmembrane region" description="Helical" evidence="1">
    <location>
        <begin position="155"/>
        <end position="175"/>
    </location>
</feature>
<reference evidence="4 5" key="1">
    <citation type="journal article" date="2019" name="Nat. Med.">
        <title>A library of human gut bacterial isolates paired with longitudinal multiomics data enables mechanistic microbiome research.</title>
        <authorList>
            <person name="Poyet M."/>
            <person name="Groussin M."/>
            <person name="Gibbons S.M."/>
            <person name="Avila-Pacheco J."/>
            <person name="Jiang X."/>
            <person name="Kearney S.M."/>
            <person name="Perrotta A.R."/>
            <person name="Berdy B."/>
            <person name="Zhao S."/>
            <person name="Lieberman T.D."/>
            <person name="Swanson P.K."/>
            <person name="Smith M."/>
            <person name="Roesemann S."/>
            <person name="Alexander J.E."/>
            <person name="Rich S.A."/>
            <person name="Livny J."/>
            <person name="Vlamakis H."/>
            <person name="Clish C."/>
            <person name="Bullock K."/>
            <person name="Deik A."/>
            <person name="Scott J."/>
            <person name="Pierce K.A."/>
            <person name="Xavier R.J."/>
            <person name="Alm E.J."/>
        </authorList>
    </citation>
    <scope>NUCLEOTIDE SEQUENCE [LARGE SCALE GENOMIC DNA]</scope>
    <source>
        <strain evidence="2 4">BIOML-A4</strain>
        <strain evidence="3 5">BIOML-A5</strain>
    </source>
</reference>
<evidence type="ECO:0000313" key="2">
    <source>
        <dbReference type="EMBL" id="MSA89950.1"/>
    </source>
</evidence>
<dbReference type="OrthoDB" id="2320327at2"/>
<feature type="transmembrane region" description="Helical" evidence="1">
    <location>
        <begin position="243"/>
        <end position="261"/>
    </location>
</feature>
<protein>
    <recommendedName>
        <fullName evidence="6">O-antigen ligase domain-containing protein</fullName>
    </recommendedName>
</protein>
<feature type="transmembrane region" description="Helical" evidence="1">
    <location>
        <begin position="486"/>
        <end position="508"/>
    </location>
</feature>
<keyword evidence="5" id="KW-1185">Reference proteome</keyword>
<feature type="transmembrane region" description="Helical" evidence="1">
    <location>
        <begin position="58"/>
        <end position="76"/>
    </location>
</feature>
<evidence type="ECO:0000256" key="1">
    <source>
        <dbReference type="SAM" id="Phobius"/>
    </source>
</evidence>
<evidence type="ECO:0000313" key="3">
    <source>
        <dbReference type="EMBL" id="MSC33705.1"/>
    </source>
</evidence>
<keyword evidence="1" id="KW-0812">Transmembrane</keyword>
<feature type="transmembrane region" description="Helical" evidence="1">
    <location>
        <begin position="455"/>
        <end position="479"/>
    </location>
</feature>
<feature type="transmembrane region" description="Helical" evidence="1">
    <location>
        <begin position="213"/>
        <end position="231"/>
    </location>
</feature>
<evidence type="ECO:0008006" key="6">
    <source>
        <dbReference type="Google" id="ProtNLM"/>
    </source>
</evidence>
<sequence length="542" mass="61634">MHKGGWPMQKIKAFLHPWLKQGTAIGILLLILAFQPIIDLDYLIYPFLNQFGIPRPSTLIRFLLIPSLIIWCFYAYGKNRKKTIILGGLYILVFAVYFLVHVQVVRNAASLLRLTSNFQFSIFGELTYCLTLIIPFGLIAAFTTIRIKTKTLKQITAILSATISFPILISDLLVFGQSTYLGNTAASFFSWFTGIYETVEPRRLACKFFFDEGNTIGILLFMLLPLMYYFFSQSEQRKEKISWAILILVQSLSMLILSTRVASLGAFLIPIAFLALYLFDSLLLKHQKVKVLVLLFSAMVSLVSILILPYTPAIQNQKRDAISDDAVRGDDDLLQKGILAYEGRLKLTPGTQEYEDFCLKAFEKSGIEDNLISSIPKMYYMDWYSYKKDPVFWSDLLFTVPLEQRLTGRQFQTYFMNEKWGMADAKMKLLGMGYTPFMNGSILLEQDFIQQKYTLGYLGDILLAGPWLILTVVGAVFVLLRWKKCLNLEVLVLAMSLCCGLGAAYLSGHTLDQFVTTMFMAFVTAILLDRVFDIAGKAEREE</sequence>
<dbReference type="InterPro" id="IPR049504">
    <property type="entry name" value="O-antigen_lig"/>
</dbReference>
<accession>A0A6N7S8K9</accession>
<organism evidence="2 4">
    <name type="scientific">Holdemania massiliensis</name>
    <dbReference type="NCBI Taxonomy" id="1468449"/>
    <lineage>
        <taxon>Bacteria</taxon>
        <taxon>Bacillati</taxon>
        <taxon>Bacillota</taxon>
        <taxon>Erysipelotrichia</taxon>
        <taxon>Erysipelotrichales</taxon>
        <taxon>Erysipelotrichaceae</taxon>
        <taxon>Holdemania</taxon>
    </lineage>
</organism>
<dbReference type="Proteomes" id="UP000433575">
    <property type="component" value="Unassembled WGS sequence"/>
</dbReference>
<evidence type="ECO:0000313" key="4">
    <source>
        <dbReference type="Proteomes" id="UP000433575"/>
    </source>
</evidence>
<keyword evidence="1" id="KW-1133">Transmembrane helix</keyword>
<feature type="transmembrane region" description="Helical" evidence="1">
    <location>
        <begin position="267"/>
        <end position="284"/>
    </location>
</feature>
<comment type="caution">
    <text evidence="2">The sequence shown here is derived from an EMBL/GenBank/DDBJ whole genome shotgun (WGS) entry which is preliminary data.</text>
</comment>
<keyword evidence="1" id="KW-0472">Membrane</keyword>
<feature type="transmembrane region" description="Helical" evidence="1">
    <location>
        <begin position="120"/>
        <end position="143"/>
    </location>
</feature>
<dbReference type="Pfam" id="PF13425">
    <property type="entry name" value="O-antigen_lig"/>
    <property type="match status" value="1"/>
</dbReference>
<proteinExistence type="predicted"/>